<accession>A0A7S4VQ17</accession>
<dbReference type="SUPFAM" id="SSF54791">
    <property type="entry name" value="Eukaryotic type KH-domain (KH-domain type I)"/>
    <property type="match status" value="1"/>
</dbReference>
<protein>
    <submittedName>
        <fullName evidence="3">Uncharacterized protein</fullName>
    </submittedName>
</protein>
<evidence type="ECO:0000256" key="2">
    <source>
        <dbReference type="SAM" id="MobiDB-lite"/>
    </source>
</evidence>
<dbReference type="InterPro" id="IPR036612">
    <property type="entry name" value="KH_dom_type_1_sf"/>
</dbReference>
<feature type="coiled-coil region" evidence="1">
    <location>
        <begin position="36"/>
        <end position="85"/>
    </location>
</feature>
<organism evidence="3">
    <name type="scientific">Alexandrium monilatum</name>
    <dbReference type="NCBI Taxonomy" id="311494"/>
    <lineage>
        <taxon>Eukaryota</taxon>
        <taxon>Sar</taxon>
        <taxon>Alveolata</taxon>
        <taxon>Dinophyceae</taxon>
        <taxon>Gonyaulacales</taxon>
        <taxon>Pyrocystaceae</taxon>
        <taxon>Alexandrium</taxon>
    </lineage>
</organism>
<name>A0A7S4VQ17_9DINO</name>
<feature type="compositionally biased region" description="Low complexity" evidence="2">
    <location>
        <begin position="377"/>
        <end position="388"/>
    </location>
</feature>
<dbReference type="CDD" id="cd00105">
    <property type="entry name" value="KH-I"/>
    <property type="match status" value="1"/>
</dbReference>
<dbReference type="GO" id="GO:0003723">
    <property type="term" value="F:RNA binding"/>
    <property type="evidence" value="ECO:0007669"/>
    <property type="project" value="InterPro"/>
</dbReference>
<evidence type="ECO:0000256" key="1">
    <source>
        <dbReference type="SAM" id="Coils"/>
    </source>
</evidence>
<dbReference type="EMBL" id="HBNR01057097">
    <property type="protein sequence ID" value="CAE4624354.1"/>
    <property type="molecule type" value="Transcribed_RNA"/>
</dbReference>
<dbReference type="AlphaFoldDB" id="A0A7S4VQ17"/>
<evidence type="ECO:0000313" key="3">
    <source>
        <dbReference type="EMBL" id="CAE4624354.1"/>
    </source>
</evidence>
<dbReference type="Gene3D" id="3.30.1370.10">
    <property type="entry name" value="K Homology domain, type 1"/>
    <property type="match status" value="1"/>
</dbReference>
<gene>
    <name evidence="3" type="ORF">AMON00008_LOCUS40164</name>
</gene>
<keyword evidence="1" id="KW-0175">Coiled coil</keyword>
<proteinExistence type="predicted"/>
<reference evidence="3" key="1">
    <citation type="submission" date="2021-01" db="EMBL/GenBank/DDBJ databases">
        <authorList>
            <person name="Corre E."/>
            <person name="Pelletier E."/>
            <person name="Niang G."/>
            <person name="Scheremetjew M."/>
            <person name="Finn R."/>
            <person name="Kale V."/>
            <person name="Holt S."/>
            <person name="Cochrane G."/>
            <person name="Meng A."/>
            <person name="Brown T."/>
            <person name="Cohen L."/>
        </authorList>
    </citation>
    <scope>NUCLEOTIDE SEQUENCE</scope>
    <source>
        <strain evidence="3">CCMP3105</strain>
    </source>
</reference>
<sequence>MGTGVGRAGTVPRGMAPLEALLQAAAGRGTALDAEKGTLEEDLASMEKEVAAKRAEKSIAAMEAVKELLKQREALQKKARSLEAAASTVKLAVAKLQKAKAAGLPDWKELKEERLKLSDFAVKQLKEQAALDSLQEAGGRGAIVVEGSTLVFTGGATVLPDVKKALEALESSYSVSVELEADTLKLLDARGELKRLGSKHSVELAPDGTSVSITGPVDSVKSTEKTIRWLLTGRAELPCPRELIGACKSQAKDVEAETGAFIEVARGGFGGSGMVRIRGDSECVAQAEEQLRTWLDDREGAYSVFIEIKEAFAKLSSEKLGQFNGDLVHFGQKFGITAHAENGKVELRGPQGGNWETPARAELHQIVDFYAPPAAAPKAAKAQATPKAKAPEPAEDSGWGAAPEADFELGHKW</sequence>
<feature type="region of interest" description="Disordered" evidence="2">
    <location>
        <begin position="377"/>
        <end position="413"/>
    </location>
</feature>